<feature type="compositionally biased region" description="Basic and acidic residues" evidence="2">
    <location>
        <begin position="44"/>
        <end position="54"/>
    </location>
</feature>
<dbReference type="AlphaFoldDB" id="A0A2A9DZN8"/>
<comment type="caution">
    <text evidence="4">The sequence shown here is derived from an EMBL/GenBank/DDBJ whole genome shotgun (WGS) entry which is preliminary data.</text>
</comment>
<sequence length="213" mass="21691">MSADDAAARAGGAQPDTWNGVPVPPRPPLPPLPDEQAAASPTRPDSEQGEKPEASEAVTRPGFIGLPPGMQADIDTIPASAGAPAPGVAPVPALDDSTSDCELEFEDGTRIAVDGSILIGRDPNAQSAFPDAQAIAVVDVSRSMSKTHAAVQWSRGAVWVTDLNSTNGTRIIDASGRETACVPGVPTPAPRDGGILFGRALASLRARGSDGTE</sequence>
<evidence type="ECO:0000313" key="5">
    <source>
        <dbReference type="Proteomes" id="UP000221369"/>
    </source>
</evidence>
<proteinExistence type="predicted"/>
<dbReference type="EMBL" id="PDJE01000001">
    <property type="protein sequence ID" value="PFG32158.1"/>
    <property type="molecule type" value="Genomic_DNA"/>
</dbReference>
<dbReference type="PROSITE" id="PS50006">
    <property type="entry name" value="FHA_DOMAIN"/>
    <property type="match status" value="1"/>
</dbReference>
<feature type="region of interest" description="Disordered" evidence="2">
    <location>
        <begin position="1"/>
        <end position="73"/>
    </location>
</feature>
<evidence type="ECO:0000256" key="2">
    <source>
        <dbReference type="SAM" id="MobiDB-lite"/>
    </source>
</evidence>
<dbReference type="RefSeq" id="WP_098409077.1">
    <property type="nucleotide sequence ID" value="NZ_PDJE01000001.1"/>
</dbReference>
<evidence type="ECO:0000313" key="4">
    <source>
        <dbReference type="EMBL" id="PFG32158.1"/>
    </source>
</evidence>
<accession>A0A2A9DZN8</accession>
<evidence type="ECO:0000256" key="1">
    <source>
        <dbReference type="ARBA" id="ARBA00022553"/>
    </source>
</evidence>
<keyword evidence="5" id="KW-1185">Reference proteome</keyword>
<evidence type="ECO:0000259" key="3">
    <source>
        <dbReference type="PROSITE" id="PS50006"/>
    </source>
</evidence>
<keyword evidence="1" id="KW-0597">Phosphoprotein</keyword>
<feature type="compositionally biased region" description="Low complexity" evidence="2">
    <location>
        <begin position="1"/>
        <end position="13"/>
    </location>
</feature>
<dbReference type="Gene3D" id="2.60.200.20">
    <property type="match status" value="1"/>
</dbReference>
<organism evidence="4 5">
    <name type="scientific">Paramicrobacterium agarici</name>
    <dbReference type="NCBI Taxonomy" id="630514"/>
    <lineage>
        <taxon>Bacteria</taxon>
        <taxon>Bacillati</taxon>
        <taxon>Actinomycetota</taxon>
        <taxon>Actinomycetes</taxon>
        <taxon>Micrococcales</taxon>
        <taxon>Microbacteriaceae</taxon>
        <taxon>Paramicrobacterium</taxon>
    </lineage>
</organism>
<dbReference type="InterPro" id="IPR000253">
    <property type="entry name" value="FHA_dom"/>
</dbReference>
<dbReference type="Proteomes" id="UP000221369">
    <property type="component" value="Unassembled WGS sequence"/>
</dbReference>
<reference evidence="4 5" key="1">
    <citation type="submission" date="2017-10" db="EMBL/GenBank/DDBJ databases">
        <title>Sequencing the genomes of 1000 actinobacteria strains.</title>
        <authorList>
            <person name="Klenk H.-P."/>
        </authorList>
    </citation>
    <scope>NUCLEOTIDE SEQUENCE [LARGE SCALE GENOMIC DNA]</scope>
    <source>
        <strain evidence="4 5">DSM 21798</strain>
    </source>
</reference>
<name>A0A2A9DZN8_9MICO</name>
<feature type="domain" description="FHA" evidence="3">
    <location>
        <begin position="117"/>
        <end position="171"/>
    </location>
</feature>
<gene>
    <name evidence="4" type="ORF">ATJ78_3142</name>
</gene>
<dbReference type="CDD" id="cd00060">
    <property type="entry name" value="FHA"/>
    <property type="match status" value="1"/>
</dbReference>
<feature type="compositionally biased region" description="Pro residues" evidence="2">
    <location>
        <begin position="22"/>
        <end position="33"/>
    </location>
</feature>
<protein>
    <submittedName>
        <fullName evidence="4">FHA domain-containing protein</fullName>
    </submittedName>
</protein>
<dbReference type="Pfam" id="PF00498">
    <property type="entry name" value="FHA"/>
    <property type="match status" value="1"/>
</dbReference>
<dbReference type="InterPro" id="IPR008984">
    <property type="entry name" value="SMAD_FHA_dom_sf"/>
</dbReference>
<dbReference type="SUPFAM" id="SSF49879">
    <property type="entry name" value="SMAD/FHA domain"/>
    <property type="match status" value="1"/>
</dbReference>